<accession>A0A5C2T525</accession>
<sequence length="104" mass="12121">MLSYLFLSHFCSCLTIFRHMPHSSRRSPQSRSSTSRTLVNCIIPRLVYVVLIPYAHLYCPYIWTPQMSGCCAMGARWRSQSHDENIRTFLCLDTCIHEYASSLR</sequence>
<name>A0A5C2T525_9APHY</name>
<keyword evidence="2" id="KW-1185">Reference proteome</keyword>
<dbReference type="Proteomes" id="UP000313359">
    <property type="component" value="Unassembled WGS sequence"/>
</dbReference>
<evidence type="ECO:0000313" key="1">
    <source>
        <dbReference type="EMBL" id="RPD67116.1"/>
    </source>
</evidence>
<protein>
    <submittedName>
        <fullName evidence="1">Uncharacterized protein</fullName>
    </submittedName>
</protein>
<dbReference type="AlphaFoldDB" id="A0A5C2T525"/>
<evidence type="ECO:0000313" key="2">
    <source>
        <dbReference type="Proteomes" id="UP000313359"/>
    </source>
</evidence>
<proteinExistence type="predicted"/>
<reference evidence="1" key="1">
    <citation type="journal article" date="2018" name="Genome Biol. Evol.">
        <title>Genomics and development of Lentinus tigrinus, a white-rot wood-decaying mushroom with dimorphic fruiting bodies.</title>
        <authorList>
            <person name="Wu B."/>
            <person name="Xu Z."/>
            <person name="Knudson A."/>
            <person name="Carlson A."/>
            <person name="Chen N."/>
            <person name="Kovaka S."/>
            <person name="LaButti K."/>
            <person name="Lipzen A."/>
            <person name="Pennachio C."/>
            <person name="Riley R."/>
            <person name="Schakwitz W."/>
            <person name="Umezawa K."/>
            <person name="Ohm R.A."/>
            <person name="Grigoriev I.V."/>
            <person name="Nagy L.G."/>
            <person name="Gibbons J."/>
            <person name="Hibbett D."/>
        </authorList>
    </citation>
    <scope>NUCLEOTIDE SEQUENCE [LARGE SCALE GENOMIC DNA]</scope>
    <source>
        <strain evidence="1">ALCF2SS1-6</strain>
    </source>
</reference>
<gene>
    <name evidence="1" type="ORF">L227DRAFT_14256</name>
</gene>
<organism evidence="1 2">
    <name type="scientific">Lentinus tigrinus ALCF2SS1-6</name>
    <dbReference type="NCBI Taxonomy" id="1328759"/>
    <lineage>
        <taxon>Eukaryota</taxon>
        <taxon>Fungi</taxon>
        <taxon>Dikarya</taxon>
        <taxon>Basidiomycota</taxon>
        <taxon>Agaricomycotina</taxon>
        <taxon>Agaricomycetes</taxon>
        <taxon>Polyporales</taxon>
        <taxon>Polyporaceae</taxon>
        <taxon>Lentinus</taxon>
    </lineage>
</organism>
<dbReference type="EMBL" id="ML122250">
    <property type="protein sequence ID" value="RPD67116.1"/>
    <property type="molecule type" value="Genomic_DNA"/>
</dbReference>